<dbReference type="Ensembl" id="ENSSFAT00005033133.1">
    <property type="protein sequence ID" value="ENSSFAP00005031989.1"/>
    <property type="gene ID" value="ENSSFAG00005016223.1"/>
</dbReference>
<comment type="catalytic activity">
    <reaction evidence="1">
        <text>Thiol-dependent hydrolysis of ester, thioester, amide, peptide and isopeptide bonds formed by the C-terminal Gly of ubiquitin (a 76-residue protein attached to proteins as an intracellular targeting signal).</text>
        <dbReference type="EC" id="3.4.19.12"/>
    </reaction>
</comment>
<dbReference type="PANTHER" id="PTHR24006:SF727">
    <property type="entry name" value="UBIQUITIN CARBOXYL-TERMINAL HYDROLASE 42"/>
    <property type="match status" value="1"/>
</dbReference>
<dbReference type="InterPro" id="IPR050164">
    <property type="entry name" value="Peptidase_C19"/>
</dbReference>
<keyword evidence="1" id="KW-0788">Thiol protease</keyword>
<dbReference type="InParanoid" id="A0A672HSU4"/>
<dbReference type="Gene3D" id="3.90.70.10">
    <property type="entry name" value="Cysteine proteinases"/>
    <property type="match status" value="1"/>
</dbReference>
<feature type="domain" description="USP" evidence="3">
    <location>
        <begin position="98"/>
        <end position="397"/>
    </location>
</feature>
<feature type="compositionally biased region" description="Basic and acidic residues" evidence="2">
    <location>
        <begin position="446"/>
        <end position="465"/>
    </location>
</feature>
<dbReference type="AlphaFoldDB" id="A0A672HSU4"/>
<reference evidence="4" key="2">
    <citation type="submission" date="2025-08" db="UniProtKB">
        <authorList>
            <consortium name="Ensembl"/>
        </authorList>
    </citation>
    <scope>IDENTIFICATION</scope>
</reference>
<dbReference type="GO" id="GO:0016579">
    <property type="term" value="P:protein deubiquitination"/>
    <property type="evidence" value="ECO:0007669"/>
    <property type="project" value="InterPro"/>
</dbReference>
<feature type="region of interest" description="Disordered" evidence="2">
    <location>
        <begin position="421"/>
        <end position="496"/>
    </location>
</feature>
<dbReference type="InterPro" id="IPR018200">
    <property type="entry name" value="USP_CS"/>
</dbReference>
<name>A0A672HSU4_SALFA</name>
<dbReference type="InterPro" id="IPR038765">
    <property type="entry name" value="Papain-like_cys_pep_sf"/>
</dbReference>
<dbReference type="FunFam" id="3.90.70.10:FF:000119">
    <property type="entry name" value="Ubiquitin specific peptidase 36"/>
    <property type="match status" value="1"/>
</dbReference>
<dbReference type="PANTHER" id="PTHR24006">
    <property type="entry name" value="UBIQUITIN CARBOXYL-TERMINAL HYDROLASE"/>
    <property type="match status" value="1"/>
</dbReference>
<dbReference type="GO" id="GO:0004843">
    <property type="term" value="F:cysteine-type deubiquitinase activity"/>
    <property type="evidence" value="ECO:0007669"/>
    <property type="project" value="UniProtKB-UniRule"/>
</dbReference>
<accession>A0A672HSU4</accession>
<keyword evidence="1" id="KW-0833">Ubl conjugation pathway</keyword>
<dbReference type="PROSITE" id="PS50235">
    <property type="entry name" value="USP_3"/>
    <property type="match status" value="1"/>
</dbReference>
<protein>
    <recommendedName>
        <fullName evidence="1">Ubiquitin carboxyl-terminal hydrolase</fullName>
        <ecNumber evidence="1">3.4.19.12</ecNumber>
    </recommendedName>
</protein>
<dbReference type="OMA" id="ARIKHKE"/>
<dbReference type="InterPro" id="IPR028889">
    <property type="entry name" value="USP"/>
</dbReference>
<dbReference type="GO" id="GO:0005634">
    <property type="term" value="C:nucleus"/>
    <property type="evidence" value="ECO:0007669"/>
    <property type="project" value="TreeGrafter"/>
</dbReference>
<feature type="compositionally biased region" description="Basic and acidic residues" evidence="2">
    <location>
        <begin position="473"/>
        <end position="482"/>
    </location>
</feature>
<dbReference type="SUPFAM" id="SSF54001">
    <property type="entry name" value="Cysteine proteinases"/>
    <property type="match status" value="1"/>
</dbReference>
<keyword evidence="1" id="KW-0378">Hydrolase</keyword>
<dbReference type="PROSITE" id="PS00972">
    <property type="entry name" value="USP_1"/>
    <property type="match status" value="1"/>
</dbReference>
<proteinExistence type="inferred from homology"/>
<dbReference type="InterPro" id="IPR001394">
    <property type="entry name" value="Peptidase_C19_UCH"/>
</dbReference>
<evidence type="ECO:0000256" key="1">
    <source>
        <dbReference type="RuleBase" id="RU366025"/>
    </source>
</evidence>
<evidence type="ECO:0000256" key="2">
    <source>
        <dbReference type="SAM" id="MobiDB-lite"/>
    </source>
</evidence>
<dbReference type="CDD" id="cd02661">
    <property type="entry name" value="Peptidase_C19E"/>
    <property type="match status" value="1"/>
</dbReference>
<keyword evidence="1" id="KW-0645">Protease</keyword>
<evidence type="ECO:0000313" key="5">
    <source>
        <dbReference type="Proteomes" id="UP000472267"/>
    </source>
</evidence>
<evidence type="ECO:0000259" key="3">
    <source>
        <dbReference type="PROSITE" id="PS50235"/>
    </source>
</evidence>
<dbReference type="Pfam" id="PF00443">
    <property type="entry name" value="UCH"/>
    <property type="match status" value="1"/>
</dbReference>
<dbReference type="GO" id="GO:0042981">
    <property type="term" value="P:regulation of apoptotic process"/>
    <property type="evidence" value="ECO:0007669"/>
    <property type="project" value="TreeGrafter"/>
</dbReference>
<comment type="similarity">
    <text evidence="1">Belongs to the peptidase C19 family.</text>
</comment>
<dbReference type="GO" id="GO:0005829">
    <property type="term" value="C:cytosol"/>
    <property type="evidence" value="ECO:0007669"/>
    <property type="project" value="TreeGrafter"/>
</dbReference>
<reference evidence="4" key="3">
    <citation type="submission" date="2025-09" db="UniProtKB">
        <authorList>
            <consortium name="Ensembl"/>
        </authorList>
    </citation>
    <scope>IDENTIFICATION</scope>
</reference>
<evidence type="ECO:0000313" key="4">
    <source>
        <dbReference type="Ensembl" id="ENSSFAP00005031989.1"/>
    </source>
</evidence>
<sequence length="529" mass="60736">MSANNRSNSLLYLENVSTWKVGLDRITSGSWEFRREKSDSVRPSLWLRFCRTYYSWMKSPFSTGHTALCSRDLRRGRVREPSLLVSTCSRERHPSIGAGLRNVGNTCFLNSVLQCLTYTPPLVNYMMTLEHSTTCVESGFCMMRIIQNHIDEVFINAGGAIVPTGVLRELNTIAEHFCFGNQEDAHEFLRYTVNAMQNSCSSAVQLDSDKPETSSIHQIFGGCLRSRVNCLNCNATSDNFEPFLDIALDIEGVSSVSKALERFVTPEELSGENAYRCSNCNNMVTATKCLSVHQESNVLTIALKRFHYDGTKITRKVKYPENLDLRPFMSESEGEPLGYKLYAVLVHQGRKSCVGHYYCYVKASDSKWYHMDDEKVSISDIETVLKQEAYVLFYIKSTDERTGPELQRHVAEIADSLISSSSEETVAVNGPRNDRSQPKSRKRLRSHEQKSRKKERERGEREKKQKRERKERKREIEKERKREERKRKRESKRASACCTWASVAATQCVRVRLPYPMRGTHNIRSFQVK</sequence>
<dbReference type="Proteomes" id="UP000472267">
    <property type="component" value="Chromosome 18"/>
</dbReference>
<dbReference type="PROSITE" id="PS00973">
    <property type="entry name" value="USP_2"/>
    <property type="match status" value="1"/>
</dbReference>
<dbReference type="EC" id="3.4.19.12" evidence="1"/>
<keyword evidence="5" id="KW-1185">Reference proteome</keyword>
<reference evidence="4" key="1">
    <citation type="submission" date="2019-06" db="EMBL/GenBank/DDBJ databases">
        <authorList>
            <consortium name="Wellcome Sanger Institute Data Sharing"/>
        </authorList>
    </citation>
    <scope>NUCLEOTIDE SEQUENCE [LARGE SCALE GENOMIC DNA]</scope>
</reference>
<dbReference type="GO" id="GO:0006508">
    <property type="term" value="P:proteolysis"/>
    <property type="evidence" value="ECO:0007669"/>
    <property type="project" value="UniProtKB-KW"/>
</dbReference>
<organism evidence="4 5">
    <name type="scientific">Salarias fasciatus</name>
    <name type="common">Jewelled blenny</name>
    <name type="synonym">Blennius fasciatus</name>
    <dbReference type="NCBI Taxonomy" id="181472"/>
    <lineage>
        <taxon>Eukaryota</taxon>
        <taxon>Metazoa</taxon>
        <taxon>Chordata</taxon>
        <taxon>Craniata</taxon>
        <taxon>Vertebrata</taxon>
        <taxon>Euteleostomi</taxon>
        <taxon>Actinopterygii</taxon>
        <taxon>Neopterygii</taxon>
        <taxon>Teleostei</taxon>
        <taxon>Neoteleostei</taxon>
        <taxon>Acanthomorphata</taxon>
        <taxon>Ovalentaria</taxon>
        <taxon>Blenniimorphae</taxon>
        <taxon>Blenniiformes</taxon>
        <taxon>Blennioidei</taxon>
        <taxon>Blenniidae</taxon>
        <taxon>Salariinae</taxon>
        <taxon>Salarias</taxon>
    </lineage>
</organism>